<evidence type="ECO:0000256" key="3">
    <source>
        <dbReference type="ARBA" id="ARBA00006743"/>
    </source>
</evidence>
<keyword evidence="5" id="KW-0274">FAD</keyword>
<keyword evidence="4" id="KW-0285">Flavoprotein</keyword>
<dbReference type="InterPro" id="IPR029041">
    <property type="entry name" value="FAD-linked_oxidoreductase-like"/>
</dbReference>
<dbReference type="PANTHER" id="PTHR45754:SF3">
    <property type="entry name" value="METHYLENETETRAHYDROFOLATE REDUCTASE (NADPH)"/>
    <property type="match status" value="1"/>
</dbReference>
<accession>U4UMV0</accession>
<dbReference type="GO" id="GO:0004489">
    <property type="term" value="F:methylenetetrahydrofolate reductase [NAD(P)H] activity"/>
    <property type="evidence" value="ECO:0007669"/>
    <property type="project" value="InterPro"/>
</dbReference>
<evidence type="ECO:0000256" key="1">
    <source>
        <dbReference type="ARBA" id="ARBA00001974"/>
    </source>
</evidence>
<comment type="pathway">
    <text evidence="2 7">One-carbon metabolism; tetrahydrofolate interconversion.</text>
</comment>
<dbReference type="EMBL" id="KB632374">
    <property type="protein sequence ID" value="ERL93818.1"/>
    <property type="molecule type" value="Genomic_DNA"/>
</dbReference>
<dbReference type="CDD" id="cd00537">
    <property type="entry name" value="MTHFR"/>
    <property type="match status" value="1"/>
</dbReference>
<evidence type="ECO:0000256" key="7">
    <source>
        <dbReference type="RuleBase" id="RU004254"/>
    </source>
</evidence>
<evidence type="ECO:0000313" key="9">
    <source>
        <dbReference type="Proteomes" id="UP000030742"/>
    </source>
</evidence>
<dbReference type="SUPFAM" id="SSF51730">
    <property type="entry name" value="FAD-linked oxidoreductase"/>
    <property type="match status" value="1"/>
</dbReference>
<dbReference type="Pfam" id="PF02219">
    <property type="entry name" value="MTHFR"/>
    <property type="match status" value="1"/>
</dbReference>
<comment type="cofactor">
    <cofactor evidence="1">
        <name>FAD</name>
        <dbReference type="ChEBI" id="CHEBI:57692"/>
    </cofactor>
</comment>
<protein>
    <submittedName>
        <fullName evidence="8">Uncharacterized protein</fullName>
    </submittedName>
</protein>
<dbReference type="PANTHER" id="PTHR45754">
    <property type="entry name" value="METHYLENETETRAHYDROFOLATE REDUCTASE"/>
    <property type="match status" value="1"/>
</dbReference>
<dbReference type="GO" id="GO:0009086">
    <property type="term" value="P:methionine biosynthetic process"/>
    <property type="evidence" value="ECO:0007669"/>
    <property type="project" value="TreeGrafter"/>
</dbReference>
<proteinExistence type="inferred from homology"/>
<evidence type="ECO:0000313" key="8">
    <source>
        <dbReference type="EMBL" id="ERL93818.1"/>
    </source>
</evidence>
<gene>
    <name evidence="8" type="ORF">D910_11104</name>
</gene>
<dbReference type="GO" id="GO:0005829">
    <property type="term" value="C:cytosol"/>
    <property type="evidence" value="ECO:0007669"/>
    <property type="project" value="TreeGrafter"/>
</dbReference>
<evidence type="ECO:0000256" key="5">
    <source>
        <dbReference type="ARBA" id="ARBA00022827"/>
    </source>
</evidence>
<dbReference type="AlphaFoldDB" id="U4UMV0"/>
<name>U4UMV0_DENPD</name>
<dbReference type="Proteomes" id="UP000030742">
    <property type="component" value="Unassembled WGS sequence"/>
</dbReference>
<sequence length="296" mass="33553">MEHQQNERTEFIKALLQETAEARWSLEISPSSELGCEVFQQLSPLFVAVTWLGNMNLEKPISDIAGIALAKKITQCNFPVLFHLCGRNIARRKMMEILDYLKRCKVRNLLALQGDWAHVLETDDTKCDFPYASDLVLFIKTHYPDDFSVGVAGYPDCHPHSRSLEEDLKYLKLKVSNGADFIITQVSFDYDCLEAFADNCKKHDINVPIVPGFLIIKSYKSVMDMQAHCNLKVPGKILSDLQMYKSDVKAIEKYLVDLIADLIAKCKKNSSVFAGVHIFSMNDIVQVQKVLSKTKV</sequence>
<evidence type="ECO:0000256" key="2">
    <source>
        <dbReference type="ARBA" id="ARBA00004777"/>
    </source>
</evidence>
<dbReference type="InterPro" id="IPR003171">
    <property type="entry name" value="Mehydrof_redctse-like"/>
</dbReference>
<dbReference type="GO" id="GO:0035999">
    <property type="term" value="P:tetrahydrofolate interconversion"/>
    <property type="evidence" value="ECO:0007669"/>
    <property type="project" value="UniProtKB-UniPathway"/>
</dbReference>
<dbReference type="STRING" id="77166.U4UMV0"/>
<dbReference type="GO" id="GO:0071949">
    <property type="term" value="F:FAD binding"/>
    <property type="evidence" value="ECO:0007669"/>
    <property type="project" value="TreeGrafter"/>
</dbReference>
<organism evidence="8 9">
    <name type="scientific">Dendroctonus ponderosae</name>
    <name type="common">Mountain pine beetle</name>
    <dbReference type="NCBI Taxonomy" id="77166"/>
    <lineage>
        <taxon>Eukaryota</taxon>
        <taxon>Metazoa</taxon>
        <taxon>Ecdysozoa</taxon>
        <taxon>Arthropoda</taxon>
        <taxon>Hexapoda</taxon>
        <taxon>Insecta</taxon>
        <taxon>Pterygota</taxon>
        <taxon>Neoptera</taxon>
        <taxon>Endopterygota</taxon>
        <taxon>Coleoptera</taxon>
        <taxon>Polyphaga</taxon>
        <taxon>Cucujiformia</taxon>
        <taxon>Curculionidae</taxon>
        <taxon>Scolytinae</taxon>
        <taxon>Dendroctonus</taxon>
    </lineage>
</organism>
<dbReference type="UniPathway" id="UPA00193"/>
<evidence type="ECO:0000256" key="6">
    <source>
        <dbReference type="ARBA" id="ARBA00023002"/>
    </source>
</evidence>
<comment type="similarity">
    <text evidence="3">Belongs to the methylenetetrahydrofolate reductase family.</text>
</comment>
<dbReference type="OrthoDB" id="16284at2759"/>
<reference evidence="8 9" key="1">
    <citation type="journal article" date="2013" name="Genome Biol.">
        <title>Draft genome of the mountain pine beetle, Dendroctonus ponderosae Hopkins, a major forest pest.</title>
        <authorList>
            <person name="Keeling C.I."/>
            <person name="Yuen M.M."/>
            <person name="Liao N.Y."/>
            <person name="Docking T.R."/>
            <person name="Chan S.K."/>
            <person name="Taylor G.A."/>
            <person name="Palmquist D.L."/>
            <person name="Jackman S.D."/>
            <person name="Nguyen A."/>
            <person name="Li M."/>
            <person name="Henderson H."/>
            <person name="Janes J.K."/>
            <person name="Zhao Y."/>
            <person name="Pandoh P."/>
            <person name="Moore R."/>
            <person name="Sperling F.A."/>
            <person name="Huber D.P."/>
            <person name="Birol I."/>
            <person name="Jones S.J."/>
            <person name="Bohlmann J."/>
        </authorList>
    </citation>
    <scope>NUCLEOTIDE SEQUENCE</scope>
</reference>
<dbReference type="Gene3D" id="3.20.20.220">
    <property type="match status" value="1"/>
</dbReference>
<keyword evidence="6" id="KW-0560">Oxidoreductase</keyword>
<evidence type="ECO:0000256" key="4">
    <source>
        <dbReference type="ARBA" id="ARBA00022630"/>
    </source>
</evidence>